<feature type="domain" description="Sushi" evidence="7">
    <location>
        <begin position="260"/>
        <end position="322"/>
    </location>
</feature>
<feature type="domain" description="Sushi" evidence="7">
    <location>
        <begin position="17"/>
        <end position="77"/>
    </location>
</feature>
<evidence type="ECO:0000256" key="5">
    <source>
        <dbReference type="PROSITE-ProRule" id="PRU00302"/>
    </source>
</evidence>
<keyword evidence="9" id="KW-1185">Reference proteome</keyword>
<dbReference type="PANTHER" id="PTHR45656:SF4">
    <property type="entry name" value="PROTEIN CBR-CLEC-78"/>
    <property type="match status" value="1"/>
</dbReference>
<dbReference type="AlphaFoldDB" id="A0A7K9H800"/>
<feature type="signal peptide" evidence="6">
    <location>
        <begin position="1"/>
        <end position="17"/>
    </location>
</feature>
<feature type="non-terminal residue" evidence="8">
    <location>
        <position position="1"/>
    </location>
</feature>
<feature type="domain" description="Sushi" evidence="7">
    <location>
        <begin position="138"/>
        <end position="199"/>
    </location>
</feature>
<dbReference type="Pfam" id="PF00084">
    <property type="entry name" value="Sushi"/>
    <property type="match status" value="7"/>
</dbReference>
<dbReference type="PROSITE" id="PS50923">
    <property type="entry name" value="SUSHI"/>
    <property type="match status" value="7"/>
</dbReference>
<keyword evidence="3" id="KW-0677">Repeat</keyword>
<keyword evidence="2 6" id="KW-0732">Signal</keyword>
<accession>A0A7K9H800</accession>
<dbReference type="GO" id="GO:0090036">
    <property type="term" value="P:regulation of protein kinase C signaling"/>
    <property type="evidence" value="ECO:0007669"/>
    <property type="project" value="TreeGrafter"/>
</dbReference>
<dbReference type="EMBL" id="VWZO01001183">
    <property type="protein sequence ID" value="NXH09943.1"/>
    <property type="molecule type" value="Genomic_DNA"/>
</dbReference>
<keyword evidence="1 5" id="KW-0768">Sushi</keyword>
<proteinExistence type="predicted"/>
<dbReference type="GO" id="GO:0043025">
    <property type="term" value="C:neuronal cell body"/>
    <property type="evidence" value="ECO:0007669"/>
    <property type="project" value="TreeGrafter"/>
</dbReference>
<comment type="caution">
    <text evidence="8">The sequence shown here is derived from an EMBL/GenBank/DDBJ whole genome shotgun (WGS) entry which is preliminary data.</text>
</comment>
<evidence type="ECO:0000256" key="1">
    <source>
        <dbReference type="ARBA" id="ARBA00022659"/>
    </source>
</evidence>
<sequence>AMRWLCVLLLALPGARSECEAPPRFAFAEPPLPLQPSYPVGSTLRYRCRPGYTQNKSPVVTCNPNSTWSAQPNFCIGKSCGPPQLENGNFDFTTNLLFGATVTFMCKPGYRLVGKSTATCVIRDNGVAWDNIPYCEIIPCLPPPKIDNGHVPDGDFTFGMSVTYSCAPGLALIGEATIHCTTEDNLQGVWSGPAPECKVVSCPNPDVPNGRRLSGFGTAHTYKDTVSFGCNAGYSLSGSAVVTCEADSTWKPAVPTCDQIYCGPAPHIPYAELSTAPADRYPAGTKLSYHCNPGYSAAQGKSSVVTCLDDTTWAADPDFCVELQCTPLTIRNGDVIADNFLFGTVVTFTCHQGYELKGSSSTRCVVSGNGVNWDPAPPSCERHLPDVPCEEPPSIANGMHNGTKGTAFGQGSVVVYQCKDGFTLAGAAFLQCIAGDQYQGAWSKPPPECRGGANILLAGLFPLLLAMLIMNI</sequence>
<reference evidence="8 9" key="1">
    <citation type="submission" date="2019-09" db="EMBL/GenBank/DDBJ databases">
        <title>Bird 10,000 Genomes (B10K) Project - Family phase.</title>
        <authorList>
            <person name="Zhang G."/>
        </authorList>
    </citation>
    <scope>NUCLEOTIDE SEQUENCE [LARGE SCALE GENOMIC DNA]</scope>
    <source>
        <strain evidence="8">B10K-DU-001-16</strain>
        <tissue evidence="8">Muscle</tissue>
    </source>
</reference>
<evidence type="ECO:0000256" key="6">
    <source>
        <dbReference type="SAM" id="SignalP"/>
    </source>
</evidence>
<dbReference type="SUPFAM" id="SSF57535">
    <property type="entry name" value="Complement control module/SCR domain"/>
    <property type="match status" value="7"/>
</dbReference>
<evidence type="ECO:0000256" key="2">
    <source>
        <dbReference type="ARBA" id="ARBA00022729"/>
    </source>
</evidence>
<organism evidence="8 9">
    <name type="scientific">Bucco capensis</name>
    <name type="common">collared puffbird</name>
    <dbReference type="NCBI Taxonomy" id="135168"/>
    <lineage>
        <taxon>Eukaryota</taxon>
        <taxon>Metazoa</taxon>
        <taxon>Chordata</taxon>
        <taxon>Craniata</taxon>
        <taxon>Vertebrata</taxon>
        <taxon>Euteleostomi</taxon>
        <taxon>Archelosauria</taxon>
        <taxon>Archosauria</taxon>
        <taxon>Dinosauria</taxon>
        <taxon>Saurischia</taxon>
        <taxon>Theropoda</taxon>
        <taxon>Coelurosauria</taxon>
        <taxon>Aves</taxon>
        <taxon>Neognathae</taxon>
        <taxon>Neoaves</taxon>
        <taxon>Telluraves</taxon>
        <taxon>Coraciimorphae</taxon>
        <taxon>Piciformes</taxon>
        <taxon>Bucconidae</taxon>
        <taxon>Bucco</taxon>
    </lineage>
</organism>
<dbReference type="InterPro" id="IPR035976">
    <property type="entry name" value="Sushi/SCR/CCP_sf"/>
</dbReference>
<feature type="disulfide bond" evidence="5">
    <location>
        <begin position="389"/>
        <end position="432"/>
    </location>
</feature>
<evidence type="ECO:0000313" key="8">
    <source>
        <dbReference type="EMBL" id="NXH09943.1"/>
    </source>
</evidence>
<feature type="domain" description="Sushi" evidence="7">
    <location>
        <begin position="78"/>
        <end position="137"/>
    </location>
</feature>
<feature type="disulfide bond" evidence="5">
    <location>
        <begin position="19"/>
        <end position="62"/>
    </location>
</feature>
<feature type="disulfide bond" evidence="5">
    <location>
        <begin position="230"/>
        <end position="257"/>
    </location>
</feature>
<dbReference type="InterPro" id="IPR000436">
    <property type="entry name" value="Sushi_SCR_CCP_dom"/>
</dbReference>
<feature type="domain" description="Sushi" evidence="7">
    <location>
        <begin position="200"/>
        <end position="259"/>
    </location>
</feature>
<feature type="domain" description="Sushi" evidence="7">
    <location>
        <begin position="387"/>
        <end position="451"/>
    </location>
</feature>
<dbReference type="CDD" id="cd00033">
    <property type="entry name" value="CCP"/>
    <property type="match status" value="7"/>
</dbReference>
<evidence type="ECO:0000256" key="3">
    <source>
        <dbReference type="ARBA" id="ARBA00022737"/>
    </source>
</evidence>
<feature type="chain" id="PRO_5029828089" evidence="6">
    <location>
        <begin position="18"/>
        <end position="472"/>
    </location>
</feature>
<comment type="caution">
    <text evidence="5">Lacks conserved residue(s) required for the propagation of feature annotation.</text>
</comment>
<dbReference type="FunFam" id="2.10.70.10:FF:000014">
    <property type="entry name" value="Membrane cofactor protein"/>
    <property type="match status" value="1"/>
</dbReference>
<dbReference type="GO" id="GO:0005783">
    <property type="term" value="C:endoplasmic reticulum"/>
    <property type="evidence" value="ECO:0007669"/>
    <property type="project" value="TreeGrafter"/>
</dbReference>
<gene>
    <name evidence="8" type="primary">C4bpa_0</name>
    <name evidence="8" type="ORF">BUCCAP_R12287</name>
</gene>
<feature type="domain" description="Sushi" evidence="7">
    <location>
        <begin position="323"/>
        <end position="382"/>
    </location>
</feature>
<name>A0A7K9H800_9PICI</name>
<dbReference type="SMART" id="SM00032">
    <property type="entry name" value="CCP"/>
    <property type="match status" value="7"/>
</dbReference>
<evidence type="ECO:0000256" key="4">
    <source>
        <dbReference type="ARBA" id="ARBA00023157"/>
    </source>
</evidence>
<dbReference type="PANTHER" id="PTHR45656">
    <property type="entry name" value="PROTEIN CBR-CLEC-78"/>
    <property type="match status" value="1"/>
</dbReference>
<keyword evidence="4 5" id="KW-1015">Disulfide bond</keyword>
<dbReference type="InterPro" id="IPR051277">
    <property type="entry name" value="SEZ6_CSMD_C4BPB_Regulators"/>
</dbReference>
<dbReference type="Gene3D" id="2.10.70.10">
    <property type="entry name" value="Complement Module, domain 1"/>
    <property type="match status" value="7"/>
</dbReference>
<protein>
    <submittedName>
        <fullName evidence="8">C4BPA protein</fullName>
    </submittedName>
</protein>
<dbReference type="Proteomes" id="UP000534107">
    <property type="component" value="Unassembled WGS sequence"/>
</dbReference>
<feature type="non-terminal residue" evidence="8">
    <location>
        <position position="472"/>
    </location>
</feature>
<dbReference type="OrthoDB" id="6127264at2759"/>
<evidence type="ECO:0000313" key="9">
    <source>
        <dbReference type="Proteomes" id="UP000534107"/>
    </source>
</evidence>
<dbReference type="GO" id="GO:0060074">
    <property type="term" value="P:synapse maturation"/>
    <property type="evidence" value="ECO:0007669"/>
    <property type="project" value="TreeGrafter"/>
</dbReference>
<evidence type="ECO:0000259" key="7">
    <source>
        <dbReference type="PROSITE" id="PS50923"/>
    </source>
</evidence>
<feature type="disulfide bond" evidence="5">
    <location>
        <begin position="48"/>
        <end position="75"/>
    </location>
</feature>